<dbReference type="AlphaFoldDB" id="A0A0K2VGF8"/>
<sequence length="119" mass="12728">MVSMGCWLVALLFVLKFLDLGGMGGGDLSLNKKTSPLFTCLFEVEAWPLSVTDSLTLFLLRILGTATVAWLNETVSASRKGGSNTLGLATSLSGTKTDEFEVLMTARLDDPDGFTTMSL</sequence>
<dbReference type="EMBL" id="HACA01032089">
    <property type="protein sequence ID" value="CDW49450.1"/>
    <property type="molecule type" value="Transcribed_RNA"/>
</dbReference>
<evidence type="ECO:0008006" key="3">
    <source>
        <dbReference type="Google" id="ProtNLM"/>
    </source>
</evidence>
<name>A0A0K2VGF8_LEPSM</name>
<feature type="signal peptide" evidence="1">
    <location>
        <begin position="1"/>
        <end position="22"/>
    </location>
</feature>
<accession>A0A0K2VGF8</accession>
<reference evidence="2" key="1">
    <citation type="submission" date="2014-05" db="EMBL/GenBank/DDBJ databases">
        <authorList>
            <person name="Chronopoulou M."/>
        </authorList>
    </citation>
    <scope>NUCLEOTIDE SEQUENCE</scope>
    <source>
        <tissue evidence="2">Whole organism</tissue>
    </source>
</reference>
<keyword evidence="1" id="KW-0732">Signal</keyword>
<evidence type="ECO:0000313" key="2">
    <source>
        <dbReference type="EMBL" id="CDW49450.1"/>
    </source>
</evidence>
<feature type="chain" id="PRO_5005489412" description="Secreted protein" evidence="1">
    <location>
        <begin position="23"/>
        <end position="119"/>
    </location>
</feature>
<proteinExistence type="predicted"/>
<organism evidence="2">
    <name type="scientific">Lepeophtheirus salmonis</name>
    <name type="common">Salmon louse</name>
    <name type="synonym">Caligus salmonis</name>
    <dbReference type="NCBI Taxonomy" id="72036"/>
    <lineage>
        <taxon>Eukaryota</taxon>
        <taxon>Metazoa</taxon>
        <taxon>Ecdysozoa</taxon>
        <taxon>Arthropoda</taxon>
        <taxon>Crustacea</taxon>
        <taxon>Multicrustacea</taxon>
        <taxon>Hexanauplia</taxon>
        <taxon>Copepoda</taxon>
        <taxon>Siphonostomatoida</taxon>
        <taxon>Caligidae</taxon>
        <taxon>Lepeophtheirus</taxon>
    </lineage>
</organism>
<protein>
    <recommendedName>
        <fullName evidence="3">Secreted protein</fullName>
    </recommendedName>
</protein>
<evidence type="ECO:0000256" key="1">
    <source>
        <dbReference type="SAM" id="SignalP"/>
    </source>
</evidence>